<evidence type="ECO:0000256" key="1">
    <source>
        <dbReference type="SAM" id="MobiDB-lite"/>
    </source>
</evidence>
<dbReference type="EMBL" id="LCMA01000007">
    <property type="protein sequence ID" value="KKU26734.1"/>
    <property type="molecule type" value="Genomic_DNA"/>
</dbReference>
<dbReference type="Pfam" id="PF09603">
    <property type="entry name" value="Fib_succ_major"/>
    <property type="match status" value="1"/>
</dbReference>
<keyword evidence="2" id="KW-1133">Transmembrane helix</keyword>
<dbReference type="InterPro" id="IPR015914">
    <property type="entry name" value="PAPs_N"/>
</dbReference>
<accession>A0A0G1P1G4</accession>
<dbReference type="Gene3D" id="2.60.40.380">
    <property type="entry name" value="Purple acid phosphatase-like, N-terminal"/>
    <property type="match status" value="1"/>
</dbReference>
<sequence>MLRASKLKSLRLSLALSAIIIGGFVIWQSFVPQSARSKTFTFFQTAWSSIAAMSVHNPDGSDQTAITAYASKDAEIDVSSGTDATLATTTASMTQTIDADFNGTNSSTNVSSGSIQLGGAPFTCGTTTAKDADNNVYNTVLIGSQCWMKENLKRGTRINGSVTATNNGTVEKYCYDDIVANCTAYGALYQWDEAMDYSTTDGAQGICPTGFHIPRDSEWYTLENYLKDSGQTCSSTRNAWECVTAGTKLLSGGSSGFVALLGGHRKLSSPWFEYSPSYFLAWSSTQNSTNAYYRGVGPSQTGVFRGPYAKTYGEAVRCLKNDISSPLSPPPYASSGTYTSGAINTGQKSDFTTMSWNPTSQPAQTGSNPLKFQLSSSNSAYSDDFSSASLDTAKWTSGVSAGGSVGINANKLREIIPSGTSKSGWVESVGLLSGDFDVQVDFDLIDFPQYSGGSSADYIYAWMDIFKVGGSTSNQTDWQYIGRRNHENNTTDYVFRNKGSVTGSDTNGKLRVVRSGSVLTAYYWTSSGWTQLLTPYTSFTTDDVNITLKTGASANATQSTGATIDFDNFIVWGSNATTVPIFYGPQGTANHDYFDSGVTNYNVSTAPQGWSGGAYVRDDSNANVSTDTSWPMPLTASDATFGQAEVRNADGAVEMYLKSGGTSTSVTNQALINRNQTTSVTIAKGDDFDIQVDFNFPDGLPAVTAGTNDLARLWIYGCATNSTDSTCTEDGSRSAGDTYLWIALRKNSADTYFHTYGQVNGSTGSGSFGTGVSVSTSGESQETPTSGKLRIVRAGTTLTAYYMEGGTGGWTALGSATWNFKDKIRDYRLISNLVHNQGTLSLRVQYDNFVVNTYYTTPAGETIWSGHDGSQYLRYKAYLNTADTAYTPSLDDITINYEYYPTGVDYILTSSVYDSGDGTNLVNQLKWNETTPANTGLKFQIRTSPDNSTWTSYVGPDGTGASYFSNTGTGCTKTGTEVTCSISSGIAIGDGVNDRWFQYKTFLSTTDSGVTPTLSDVTLQYVINTSPQVSAVSAGAQDSTGKSTIQYTVYDQEEGSTDNRLETYYFYDAGTTLSGALDSSATGTMTMTNDTAGVLDKILTVGYILIDNEVIQYDSRAAISGTGPYTTTVNIVTGGRGKWISGTAGYSTIAASHSSGAAIWAPIPDAALSGATSPSLHIACGAASASCASSGTAKTYSVVWDPNNHFDELYKTGMKVRAAINDKNAANQFGAAESATFTIDTKDPSLGANVLILDSSGDGAADTTTQSRSITLKLQNITEDSNLDVQFSNDDINYGIATNSSGTITNNAWKTITIGTYTADTTAWNLLTGNGSKTVYVKVKDIYGNPVSPSAQSSNISYNITPEFNSAYDAGTGYSCDGIGADGVCIRQLTVADDLANAGKVEIKYQVRDQDTDESAVTPGSGNVNVFFKYSVNGGTDWSYAAGNLSGDGSDNGANAEGALQRLVTVASDADNATLDTNWTTHTTYWDAKTALGEGVNYASPIFRIMGFADDKESSLSRNGDPASNLGLASAGTSLDIKNPATVSVTIDGGATTVSRDVNLTLNAADDSNVQIQYGNDTNNDNNYNNDLFAPAKTDLNNDGTVATNSGVYSSAGLASSFTSALWRLNKGVSTTKRVFFKVRDIYGNTATVSDTIDYNQTPEFDATFGANGLDVYQCQITDSSPCDIGKVRIQYRIRDKDRLDGLQNPVTAAIEYLNVTYQAATTLSDAAGTDRTNLAMETVNSDYNTYNPDYKTFTTYWNAKTDFAGQFQNNTAKVRVTINDGETVSNTVQQESGTYILDTQNPTLGGTPISINGGNPSTVTRSAALTLSASDNTGVSLFAQYSSDGTNFGAGTDTLGALDSSGSTAAQTPPSGRYEAYGASKVWTLPTPSLSANIDASVQTIPLTSAAGLPSSGWILIDSERIYYPSISGNNLTSVSRGQVDTTAATHSSGIAVEVDGTRTVSVKFFDQYGNGLAVSASSDSILYDQTPAGVIHDVSIQDASNTLTNNWRLFLSWRTLETATLIPDFKQYKVFRCKTGTLTDANCPVALSSDIGTGDTTVPVSQILNLASSGTVDIDGEIMTYTGLGSSELTCGTGFTACLTGATRGANNTTASSHSSGAQAYSQLTNLTAQAAVLSGAIDSSQTAGIALNSINGFSSSGSVLIDNEVITYTSLIDTTLSGTVTRGAKGTTAAIHSSGAQVQSLDANLTTNYYTDNFSSTDSSNANPNQTKYFYFVRSEDLAGNVAPKSSIVSSVPNGAGGRDTIPVRVYDNVSNCSNNTDTGTGGLDSSANTTSGVDCSTIGTNSATIKWKTKNSSTDVNTGDQDQGKGDSFIEYGTVSGTYGKSAGLHNYTADHSIVLTGLTPSTTYYFRVRTRDGVGNIDTTKTDGTGGVSLERSFTTAAVTTAASIVASPAKNRATISWNTTDATNSLIEYWKLADQNSQQTSCNRANAAGARTAGQENDAVSSNPGHSVTIAKDLAVATVYCYRVKSKDGYGNDIASSERTFTTLSAPTVSNDARADSADIQTNTAIVKWTTSDNTTSFIEFWNGSTGSPQSRKTAGDDTLTMNHSVQLPDDLLINTKYYFQVKSKDDDDNAVTSSNANCVQADANGCYFTTLPPPAPGAITVSNVGMNKATIAWATTGGNDSKTNSLVEYVNYDNYNFNAPSLTVWKTAGDDQQSASHSVAMPVELAAASKYFVRVSTRDGKGNSVRNIAQASTCPTGDGHGFDSVVSECYFTTKPAPVISNVRVAESLKDKLTITWLTDAAATSLVEYGVTIAYASAITDPADKETINHSIVIDGLNQKTIYHFRVRSEGLTPINSVSTKVANLSQTNDFTAQTALDPGDVTAPVISAAAASDVDAASAVITWATDEPADSQVFYTTSNPATALLNSKHEARNSKQIANSNNQNSKHLILGISDLNIVSDFGFRISKPISPTPPPPQPLLIVKSQKLTVSHSRRDCSSPARLLGQPSICRKYRSLFHSYWARSLPYSSLWFW</sequence>
<dbReference type="InterPro" id="IPR003961">
    <property type="entry name" value="FN3_dom"/>
</dbReference>
<evidence type="ECO:0000313" key="5">
    <source>
        <dbReference type="Proteomes" id="UP000034175"/>
    </source>
</evidence>
<keyword evidence="2" id="KW-0812">Transmembrane</keyword>
<proteinExistence type="predicted"/>
<reference evidence="4 5" key="1">
    <citation type="journal article" date="2015" name="Nature">
        <title>rRNA introns, odd ribosomes, and small enigmatic genomes across a large radiation of phyla.</title>
        <authorList>
            <person name="Brown C.T."/>
            <person name="Hug L.A."/>
            <person name="Thomas B.C."/>
            <person name="Sharon I."/>
            <person name="Castelle C.J."/>
            <person name="Singh A."/>
            <person name="Wilkins M.J."/>
            <person name="Williams K.H."/>
            <person name="Banfield J.F."/>
        </authorList>
    </citation>
    <scope>NUCLEOTIDE SEQUENCE [LARGE SCALE GENOMIC DNA]</scope>
</reference>
<feature type="domain" description="Fibronectin type-III" evidence="3">
    <location>
        <begin position="2293"/>
        <end position="2404"/>
    </location>
</feature>
<protein>
    <recommendedName>
        <fullName evidence="3">Fibronectin type-III domain-containing protein</fullName>
    </recommendedName>
</protein>
<keyword evidence="2" id="KW-0472">Membrane</keyword>
<dbReference type="InterPro" id="IPR036116">
    <property type="entry name" value="FN3_sf"/>
</dbReference>
<dbReference type="SUPFAM" id="SSF49363">
    <property type="entry name" value="Purple acid phosphatase, N-terminal domain"/>
    <property type="match status" value="1"/>
</dbReference>
<dbReference type="Pfam" id="PF16656">
    <property type="entry name" value="Pur_ac_phosph_N"/>
    <property type="match status" value="1"/>
</dbReference>
<dbReference type="Gene3D" id="2.60.40.10">
    <property type="entry name" value="Immunoglobulins"/>
    <property type="match status" value="1"/>
</dbReference>
<organism evidence="4 5">
    <name type="scientific">Candidatus Magasanikbacteria bacterium GW2011_GWA2_46_17</name>
    <dbReference type="NCBI Taxonomy" id="1619042"/>
    <lineage>
        <taxon>Bacteria</taxon>
        <taxon>Candidatus Magasanikiibacteriota</taxon>
    </lineage>
</organism>
<feature type="transmembrane region" description="Helical" evidence="2">
    <location>
        <begin position="12"/>
        <end position="30"/>
    </location>
</feature>
<evidence type="ECO:0000313" key="4">
    <source>
        <dbReference type="EMBL" id="KKU26734.1"/>
    </source>
</evidence>
<dbReference type="CDD" id="cd00063">
    <property type="entry name" value="FN3"/>
    <property type="match status" value="1"/>
</dbReference>
<name>A0A0G1P1G4_9BACT</name>
<dbReference type="InterPro" id="IPR013783">
    <property type="entry name" value="Ig-like_fold"/>
</dbReference>
<dbReference type="SUPFAM" id="SSF49265">
    <property type="entry name" value="Fibronectin type III"/>
    <property type="match status" value="1"/>
</dbReference>
<dbReference type="Proteomes" id="UP000034175">
    <property type="component" value="Unassembled WGS sequence"/>
</dbReference>
<dbReference type="GO" id="GO:0003993">
    <property type="term" value="F:acid phosphatase activity"/>
    <property type="evidence" value="ECO:0007669"/>
    <property type="project" value="InterPro"/>
</dbReference>
<dbReference type="NCBIfam" id="TIGR02145">
    <property type="entry name" value="Fib_succ_major"/>
    <property type="match status" value="1"/>
</dbReference>
<dbReference type="InterPro" id="IPR008963">
    <property type="entry name" value="Purple_acid_Pase-like_N"/>
</dbReference>
<dbReference type="PROSITE" id="PS50853">
    <property type="entry name" value="FN3"/>
    <property type="match status" value="1"/>
</dbReference>
<comment type="caution">
    <text evidence="4">The sequence shown here is derived from an EMBL/GenBank/DDBJ whole genome shotgun (WGS) entry which is preliminary data.</text>
</comment>
<evidence type="ECO:0000256" key="2">
    <source>
        <dbReference type="SAM" id="Phobius"/>
    </source>
</evidence>
<dbReference type="InterPro" id="IPR011871">
    <property type="entry name" value="Fib_succ_major"/>
</dbReference>
<dbReference type="GO" id="GO:0046872">
    <property type="term" value="F:metal ion binding"/>
    <property type="evidence" value="ECO:0007669"/>
    <property type="project" value="InterPro"/>
</dbReference>
<gene>
    <name evidence="4" type="ORF">UX39_C0007G0007</name>
</gene>
<dbReference type="SMART" id="SM00060">
    <property type="entry name" value="FN3"/>
    <property type="match status" value="5"/>
</dbReference>
<evidence type="ECO:0000259" key="3">
    <source>
        <dbReference type="PROSITE" id="PS50853"/>
    </source>
</evidence>
<feature type="region of interest" description="Disordered" evidence="1">
    <location>
        <begin position="350"/>
        <end position="369"/>
    </location>
</feature>